<dbReference type="NCBIfam" id="TIGR00738">
    <property type="entry name" value="rrf2_super"/>
    <property type="match status" value="1"/>
</dbReference>
<dbReference type="InterPro" id="IPR036388">
    <property type="entry name" value="WH-like_DNA-bd_sf"/>
</dbReference>
<evidence type="ECO:0000313" key="1">
    <source>
        <dbReference type="EMBL" id="MFC3052200.1"/>
    </source>
</evidence>
<protein>
    <submittedName>
        <fullName evidence="1">SUF system Fe-S cluster assembly regulator</fullName>
    </submittedName>
</protein>
<dbReference type="SUPFAM" id="SSF46785">
    <property type="entry name" value="Winged helix' DNA-binding domain"/>
    <property type="match status" value="1"/>
</dbReference>
<accession>A0ABV7D672</accession>
<dbReference type="RefSeq" id="WP_228073682.1">
    <property type="nucleotide sequence ID" value="NZ_CP061205.1"/>
</dbReference>
<reference evidence="2" key="1">
    <citation type="journal article" date="2019" name="Int. J. Syst. Evol. Microbiol.">
        <title>The Global Catalogue of Microorganisms (GCM) 10K type strain sequencing project: providing services to taxonomists for standard genome sequencing and annotation.</title>
        <authorList>
            <consortium name="The Broad Institute Genomics Platform"/>
            <consortium name="The Broad Institute Genome Sequencing Center for Infectious Disease"/>
            <person name="Wu L."/>
            <person name="Ma J."/>
        </authorList>
    </citation>
    <scope>NUCLEOTIDE SEQUENCE [LARGE SCALE GENOMIC DNA]</scope>
    <source>
        <strain evidence="2">KCTC 62164</strain>
    </source>
</reference>
<name>A0ABV7D672_9PROT</name>
<dbReference type="InterPro" id="IPR036390">
    <property type="entry name" value="WH_DNA-bd_sf"/>
</dbReference>
<sequence>MLRLTKLADYGVILMCEMSHSVTRLNAQDLAGSTGIPLPTVSKILNLLSRSHLLQSHRGLKGGFSLARSADDISVAEIIEAIDGPIALTLCSEGTSCDCGFDEICSLRPRWQVINSAVKGALHDVSLTKIAEPAFGGHVMQQLAIPKGVQPA</sequence>
<dbReference type="PANTHER" id="PTHR33221:SF2">
    <property type="entry name" value="TRANSCRIPTIONAL REGULATOR"/>
    <property type="match status" value="1"/>
</dbReference>
<keyword evidence="2" id="KW-1185">Reference proteome</keyword>
<dbReference type="PROSITE" id="PS51197">
    <property type="entry name" value="HTH_RRF2_2"/>
    <property type="match status" value="1"/>
</dbReference>
<gene>
    <name evidence="1" type="ORF">ACFOKA_09820</name>
</gene>
<evidence type="ECO:0000313" key="2">
    <source>
        <dbReference type="Proteomes" id="UP001595444"/>
    </source>
</evidence>
<dbReference type="Proteomes" id="UP001595444">
    <property type="component" value="Unassembled WGS sequence"/>
</dbReference>
<dbReference type="EMBL" id="JBHRSL010000010">
    <property type="protein sequence ID" value="MFC3052200.1"/>
    <property type="molecule type" value="Genomic_DNA"/>
</dbReference>
<comment type="caution">
    <text evidence="1">The sequence shown here is derived from an EMBL/GenBank/DDBJ whole genome shotgun (WGS) entry which is preliminary data.</text>
</comment>
<dbReference type="InterPro" id="IPR014290">
    <property type="entry name" value="SUF_FeS_clus_asmbl_reg"/>
</dbReference>
<dbReference type="NCBIfam" id="TIGR02944">
    <property type="entry name" value="suf_reg_Xantho"/>
    <property type="match status" value="1"/>
</dbReference>
<dbReference type="Gene3D" id="1.10.10.10">
    <property type="entry name" value="Winged helix-like DNA-binding domain superfamily/Winged helix DNA-binding domain"/>
    <property type="match status" value="1"/>
</dbReference>
<dbReference type="PANTHER" id="PTHR33221">
    <property type="entry name" value="WINGED HELIX-TURN-HELIX TRANSCRIPTIONAL REGULATOR, RRF2 FAMILY"/>
    <property type="match status" value="1"/>
</dbReference>
<dbReference type="InterPro" id="IPR000944">
    <property type="entry name" value="Tscrpt_reg_Rrf2"/>
</dbReference>
<proteinExistence type="predicted"/>
<dbReference type="Pfam" id="PF02082">
    <property type="entry name" value="Rrf2"/>
    <property type="match status" value="1"/>
</dbReference>
<organism evidence="1 2">
    <name type="scientific">Kordiimonas pumila</name>
    <dbReference type="NCBI Taxonomy" id="2161677"/>
    <lineage>
        <taxon>Bacteria</taxon>
        <taxon>Pseudomonadati</taxon>
        <taxon>Pseudomonadota</taxon>
        <taxon>Alphaproteobacteria</taxon>
        <taxon>Kordiimonadales</taxon>
        <taxon>Kordiimonadaceae</taxon>
        <taxon>Kordiimonas</taxon>
    </lineage>
</organism>